<dbReference type="EMBL" id="VWLE01000284">
    <property type="protein sequence ID" value="KAA3947113.1"/>
    <property type="molecule type" value="Genomic_DNA"/>
</dbReference>
<evidence type="ECO:0000313" key="1">
    <source>
        <dbReference type="EMBL" id="KAA3947113.1"/>
    </source>
</evidence>
<reference evidence="1 2" key="1">
    <citation type="journal article" date="2019" name="Nat. Med.">
        <title>A library of human gut bacterial isolates paired with longitudinal multiomics data enables mechanistic microbiome research.</title>
        <authorList>
            <person name="Poyet M."/>
            <person name="Groussin M."/>
            <person name="Gibbons S.M."/>
            <person name="Avila-Pacheco J."/>
            <person name="Jiang X."/>
            <person name="Kearney S.M."/>
            <person name="Perrotta A.R."/>
            <person name="Berdy B."/>
            <person name="Zhao S."/>
            <person name="Lieberman T.D."/>
            <person name="Swanson P.K."/>
            <person name="Smith M."/>
            <person name="Roesemann S."/>
            <person name="Alexander J.E."/>
            <person name="Rich S.A."/>
            <person name="Livny J."/>
            <person name="Vlamakis H."/>
            <person name="Clish C."/>
            <person name="Bullock K."/>
            <person name="Deik A."/>
            <person name="Scott J."/>
            <person name="Pierce K.A."/>
            <person name="Xavier R.J."/>
            <person name="Alm E.J."/>
        </authorList>
    </citation>
    <scope>NUCLEOTIDE SEQUENCE [LARGE SCALE GENOMIC DNA]</scope>
    <source>
        <strain evidence="1 2">BIOML-A163</strain>
    </source>
</reference>
<accession>A0A139KSZ3</accession>
<protein>
    <recommendedName>
        <fullName evidence="3">Outer membrane protein beta-barrel domain-containing protein</fullName>
    </recommendedName>
</protein>
<proteinExistence type="predicted"/>
<dbReference type="AlphaFoldDB" id="A0A139KSZ3"/>
<dbReference type="InterPro" id="IPR011250">
    <property type="entry name" value="OMP/PagP_B-barrel"/>
</dbReference>
<evidence type="ECO:0008006" key="3">
    <source>
        <dbReference type="Google" id="ProtNLM"/>
    </source>
</evidence>
<dbReference type="Proteomes" id="UP000323717">
    <property type="component" value="Unassembled WGS sequence"/>
</dbReference>
<comment type="caution">
    <text evidence="1">The sequence shown here is derived from an EMBL/GenBank/DDBJ whole genome shotgun (WGS) entry which is preliminary data.</text>
</comment>
<sequence length="174" mass="19180">MRIRLFTILLTFTLCISNVYSVNPERQRGMRYAVEGHFAVGASSVESAMNFGFTASIGYQLNSNIFLGIGGGYINYPQYADGYVDNAFPIYADAKYNFNDKKVSPFVQLKAGYDVSCNNGFYTNPTVGTSFALGRNMFLNVGLGYIIDINEGYTGSTKENKTCGSVNLKIGFEF</sequence>
<dbReference type="SUPFAM" id="SSF56925">
    <property type="entry name" value="OMPA-like"/>
    <property type="match status" value="1"/>
</dbReference>
<organism evidence="1 2">
    <name type="scientific">Bacteroides ovatus</name>
    <dbReference type="NCBI Taxonomy" id="28116"/>
    <lineage>
        <taxon>Bacteria</taxon>
        <taxon>Pseudomonadati</taxon>
        <taxon>Bacteroidota</taxon>
        <taxon>Bacteroidia</taxon>
        <taxon>Bacteroidales</taxon>
        <taxon>Bacteroidaceae</taxon>
        <taxon>Bacteroides</taxon>
    </lineage>
</organism>
<evidence type="ECO:0000313" key="2">
    <source>
        <dbReference type="Proteomes" id="UP000323717"/>
    </source>
</evidence>
<name>A0A139KSZ3_BACOV</name>
<dbReference type="Gene3D" id="2.40.160.20">
    <property type="match status" value="1"/>
</dbReference>
<gene>
    <name evidence="1" type="ORF">F3D71_17745</name>
</gene>